<gene>
    <name evidence="2" type="ORF">COO91_09695</name>
</gene>
<accession>A0A2K8T746</accession>
<dbReference type="Pfam" id="PF13560">
    <property type="entry name" value="HTH_31"/>
    <property type="match status" value="1"/>
</dbReference>
<proteinExistence type="predicted"/>
<dbReference type="SMART" id="SM00530">
    <property type="entry name" value="HTH_XRE"/>
    <property type="match status" value="1"/>
</dbReference>
<dbReference type="Proteomes" id="UP000232003">
    <property type="component" value="Plasmid pNFSY06"/>
</dbReference>
<dbReference type="KEGG" id="nfl:COO91_09695"/>
<sequence>MLVLSTAVASYKWTPEMGARLKSLRLKQSGKMTREQLAQASSMTKQYIQYLENPPAGKEISVSTEKLEALCKALSVPFGAFLPVLVGENLKILLLDA</sequence>
<evidence type="ECO:0000313" key="3">
    <source>
        <dbReference type="Proteomes" id="UP000232003"/>
    </source>
</evidence>
<geneLocation type="plasmid" evidence="3">
    <name>pnfsy06</name>
</geneLocation>
<dbReference type="CDD" id="cd00093">
    <property type="entry name" value="HTH_XRE"/>
    <property type="match status" value="1"/>
</dbReference>
<dbReference type="InterPro" id="IPR001387">
    <property type="entry name" value="Cro/C1-type_HTH"/>
</dbReference>
<evidence type="ECO:0000313" key="2">
    <source>
        <dbReference type="EMBL" id="AUB43514.1"/>
    </source>
</evidence>
<dbReference type="InterPro" id="IPR010982">
    <property type="entry name" value="Lambda_DNA-bd_dom_sf"/>
</dbReference>
<dbReference type="PROSITE" id="PS50943">
    <property type="entry name" value="HTH_CROC1"/>
    <property type="match status" value="1"/>
</dbReference>
<name>A0A2K8T746_9NOSO</name>
<protein>
    <submittedName>
        <fullName evidence="2">Transcriptional regulator, containings XRE-family HTH domain</fullName>
    </submittedName>
</protein>
<dbReference type="Gene3D" id="1.10.260.40">
    <property type="entry name" value="lambda repressor-like DNA-binding domains"/>
    <property type="match status" value="1"/>
</dbReference>
<keyword evidence="3" id="KW-1185">Reference proteome</keyword>
<feature type="domain" description="HTH cro/C1-type" evidence="1">
    <location>
        <begin position="21"/>
        <end position="81"/>
    </location>
</feature>
<keyword evidence="2" id="KW-0614">Plasmid</keyword>
<organism evidence="2 3">
    <name type="scientific">Nostoc flagelliforme CCNUN1</name>
    <dbReference type="NCBI Taxonomy" id="2038116"/>
    <lineage>
        <taxon>Bacteria</taxon>
        <taxon>Bacillati</taxon>
        <taxon>Cyanobacteriota</taxon>
        <taxon>Cyanophyceae</taxon>
        <taxon>Nostocales</taxon>
        <taxon>Nostocaceae</taxon>
        <taxon>Nostoc</taxon>
    </lineage>
</organism>
<dbReference type="EMBL" id="CP024791">
    <property type="protein sequence ID" value="AUB43514.1"/>
    <property type="molecule type" value="Genomic_DNA"/>
</dbReference>
<evidence type="ECO:0000259" key="1">
    <source>
        <dbReference type="PROSITE" id="PS50943"/>
    </source>
</evidence>
<dbReference type="SUPFAM" id="SSF47413">
    <property type="entry name" value="lambda repressor-like DNA-binding domains"/>
    <property type="match status" value="1"/>
</dbReference>
<dbReference type="AlphaFoldDB" id="A0A2K8T746"/>
<reference evidence="2 3" key="1">
    <citation type="submission" date="2017-11" db="EMBL/GenBank/DDBJ databases">
        <title>Complete genome of a free-living desiccation-tolerant cyanobacterium and its photosynthetic adaptation to extreme terrestrial habitat.</title>
        <authorList>
            <person name="Shang J."/>
        </authorList>
    </citation>
    <scope>NUCLEOTIDE SEQUENCE [LARGE SCALE GENOMIC DNA]</scope>
    <source>
        <strain evidence="2 3">CCNUN1</strain>
        <plasmid evidence="3">pnfsy06</plasmid>
    </source>
</reference>
<dbReference type="GO" id="GO:0003677">
    <property type="term" value="F:DNA binding"/>
    <property type="evidence" value="ECO:0007669"/>
    <property type="project" value="InterPro"/>
</dbReference>